<evidence type="ECO:0000313" key="3">
    <source>
        <dbReference type="Proteomes" id="UP001633002"/>
    </source>
</evidence>
<dbReference type="PANTHER" id="PTHR31676:SF110">
    <property type="entry name" value="TRANSMEMBRANE PROTEIN"/>
    <property type="match status" value="1"/>
</dbReference>
<dbReference type="AlphaFoldDB" id="A0ABD3GPH6"/>
<dbReference type="Gene3D" id="2.30.240.10">
    <property type="entry name" value="At5g01610-like"/>
    <property type="match status" value="1"/>
</dbReference>
<evidence type="ECO:0000313" key="2">
    <source>
        <dbReference type="EMBL" id="KAL3679751.1"/>
    </source>
</evidence>
<feature type="chain" id="PRO_5044823023" evidence="1">
    <location>
        <begin position="22"/>
        <end position="176"/>
    </location>
</feature>
<dbReference type="Proteomes" id="UP001633002">
    <property type="component" value="Unassembled WGS sequence"/>
</dbReference>
<dbReference type="InterPro" id="IPR007493">
    <property type="entry name" value="DUF538"/>
</dbReference>
<dbReference type="EMBL" id="JBJQOH010000007">
    <property type="protein sequence ID" value="KAL3679751.1"/>
    <property type="molecule type" value="Genomic_DNA"/>
</dbReference>
<protein>
    <submittedName>
        <fullName evidence="2">Uncharacterized protein</fullName>
    </submittedName>
</protein>
<dbReference type="Pfam" id="PF04398">
    <property type="entry name" value="DUF538"/>
    <property type="match status" value="1"/>
</dbReference>
<dbReference type="SUPFAM" id="SSF141562">
    <property type="entry name" value="At5g01610-like"/>
    <property type="match status" value="1"/>
</dbReference>
<organism evidence="2 3">
    <name type="scientific">Riccia sorocarpa</name>
    <dbReference type="NCBI Taxonomy" id="122646"/>
    <lineage>
        <taxon>Eukaryota</taxon>
        <taxon>Viridiplantae</taxon>
        <taxon>Streptophyta</taxon>
        <taxon>Embryophyta</taxon>
        <taxon>Marchantiophyta</taxon>
        <taxon>Marchantiopsida</taxon>
        <taxon>Marchantiidae</taxon>
        <taxon>Marchantiales</taxon>
        <taxon>Ricciaceae</taxon>
        <taxon>Riccia</taxon>
    </lineage>
</organism>
<reference evidence="2 3" key="1">
    <citation type="submission" date="2024-09" db="EMBL/GenBank/DDBJ databases">
        <title>Chromosome-scale assembly of Riccia sorocarpa.</title>
        <authorList>
            <person name="Paukszto L."/>
        </authorList>
    </citation>
    <scope>NUCLEOTIDE SEQUENCE [LARGE SCALE GENOMIC DNA]</scope>
    <source>
        <strain evidence="2">LP-2024</strain>
        <tissue evidence="2">Aerial parts of the thallus</tissue>
    </source>
</reference>
<keyword evidence="3" id="KW-1185">Reference proteome</keyword>
<proteinExistence type="predicted"/>
<dbReference type="PANTHER" id="PTHR31676">
    <property type="entry name" value="T31J12.3 PROTEIN-RELATED"/>
    <property type="match status" value="1"/>
</dbReference>
<sequence>MAGKLAFFVAMVVTAVASAAAVNSDSVAEILKENGLPPGLLPGSVKEYTLGGNGRFKVELFKECYAKVGEDNVYYSPTITGDVSLGQIKNLVGIQAKEGWFWFSVTGIVANSKTITFQVGPISKDLSIDVFDSPPVCNSKATGQTFSEWFSKVLDGDVEMNVSSVLEETLPRKMLQ</sequence>
<name>A0ABD3GPH6_9MARC</name>
<feature type="signal peptide" evidence="1">
    <location>
        <begin position="1"/>
        <end position="21"/>
    </location>
</feature>
<gene>
    <name evidence="2" type="ORF">R1sor_022707</name>
</gene>
<accession>A0ABD3GPH6</accession>
<keyword evidence="1" id="KW-0732">Signal</keyword>
<comment type="caution">
    <text evidence="2">The sequence shown here is derived from an EMBL/GenBank/DDBJ whole genome shotgun (WGS) entry which is preliminary data.</text>
</comment>
<dbReference type="InterPro" id="IPR036758">
    <property type="entry name" value="At5g01610-like"/>
</dbReference>
<evidence type="ECO:0000256" key="1">
    <source>
        <dbReference type="SAM" id="SignalP"/>
    </source>
</evidence>